<dbReference type="GO" id="GO:0071816">
    <property type="term" value="P:tail-anchored membrane protein insertion into ER membrane"/>
    <property type="evidence" value="ECO:0007669"/>
    <property type="project" value="TreeGrafter"/>
</dbReference>
<dbReference type="Pfam" id="PF00240">
    <property type="entry name" value="ubiquitin"/>
    <property type="match status" value="1"/>
</dbReference>
<evidence type="ECO:0000313" key="4">
    <source>
        <dbReference type="EMBL" id="KOB74064.1"/>
    </source>
</evidence>
<dbReference type="STRING" id="104452.A0A0L7LFA6"/>
<evidence type="ECO:0000259" key="3">
    <source>
        <dbReference type="PROSITE" id="PS50053"/>
    </source>
</evidence>
<feature type="domain" description="Ubiquitin-like" evidence="3">
    <location>
        <begin position="1"/>
        <end position="59"/>
    </location>
</feature>
<dbReference type="GO" id="GO:0051087">
    <property type="term" value="F:protein-folding chaperone binding"/>
    <property type="evidence" value="ECO:0007669"/>
    <property type="project" value="TreeGrafter"/>
</dbReference>
<dbReference type="SUPFAM" id="SSF54236">
    <property type="entry name" value="Ubiquitin-like"/>
    <property type="match status" value="1"/>
</dbReference>
<comment type="caution">
    <text evidence="4">The sequence shown here is derived from an EMBL/GenBank/DDBJ whole genome shotgun (WGS) entry which is preliminary data.</text>
</comment>
<accession>A0A0L7LFA6</accession>
<keyword evidence="5" id="KW-1185">Reference proteome</keyword>
<proteinExistence type="predicted"/>
<reference evidence="4 5" key="1">
    <citation type="journal article" date="2015" name="Genome Biol. Evol.">
        <title>The genome of winter moth (Operophtera brumata) provides a genomic perspective on sexual dimorphism and phenology.</title>
        <authorList>
            <person name="Derks M.F."/>
            <person name="Smit S."/>
            <person name="Salis L."/>
            <person name="Schijlen E."/>
            <person name="Bossers A."/>
            <person name="Mateman C."/>
            <person name="Pijl A.S."/>
            <person name="de Ridder D."/>
            <person name="Groenen M.A."/>
            <person name="Visser M.E."/>
            <person name="Megens H.J."/>
        </authorList>
    </citation>
    <scope>NUCLEOTIDE SEQUENCE [LARGE SCALE GENOMIC DNA]</scope>
    <source>
        <strain evidence="4">WM2013NL</strain>
        <tissue evidence="4">Head and thorax</tissue>
    </source>
</reference>
<dbReference type="InterPro" id="IPR000626">
    <property type="entry name" value="Ubiquitin-like_dom"/>
</dbReference>
<name>A0A0L7LFA6_OPEBR</name>
<dbReference type="SMART" id="SM00213">
    <property type="entry name" value="UBQ"/>
    <property type="match status" value="1"/>
</dbReference>
<dbReference type="PRINTS" id="PR00348">
    <property type="entry name" value="UBIQUITIN"/>
</dbReference>
<dbReference type="PANTHER" id="PTHR46555:SF1">
    <property type="entry name" value="UBIQUITIN-LIKE PROTEIN 4A"/>
    <property type="match status" value="1"/>
</dbReference>
<dbReference type="PANTHER" id="PTHR46555">
    <property type="entry name" value="UBIQUITIN-LIKE PROTEIN 4A"/>
    <property type="match status" value="1"/>
</dbReference>
<keyword evidence="2" id="KW-0963">Cytoplasm</keyword>
<dbReference type="Gene3D" id="3.10.20.90">
    <property type="entry name" value="Phosphatidylinositol 3-kinase Catalytic Subunit, Chain A, domain 1"/>
    <property type="match status" value="1"/>
</dbReference>
<sequence length="144" mass="16559">MKLIIKKLQGGECTVEVQPTTTITEIKSQVSEKLKIPSEEQKLLFLGRTLIDEQTVQSYPTLKDGSKLNLILKKPEKPLGLYDVTYKAFKKLGLTDIEASSKANKYVQVIEEKFKKYSWDDIERLSEDCMQEDYLPKDDRQAVL</sequence>
<comment type="subcellular location">
    <subcellularLocation>
        <location evidence="1">Cytoplasm</location>
        <location evidence="1">Cytosol</location>
    </subcellularLocation>
</comment>
<dbReference type="EMBL" id="JTDY01001367">
    <property type="protein sequence ID" value="KOB74064.1"/>
    <property type="molecule type" value="Genomic_DNA"/>
</dbReference>
<dbReference type="InterPro" id="IPR029071">
    <property type="entry name" value="Ubiquitin-like_domsf"/>
</dbReference>
<dbReference type="GO" id="GO:0006620">
    <property type="term" value="P:post-translational protein targeting to endoplasmic reticulum membrane"/>
    <property type="evidence" value="ECO:0007669"/>
    <property type="project" value="InterPro"/>
</dbReference>
<dbReference type="InterPro" id="IPR019956">
    <property type="entry name" value="Ubiquitin_dom"/>
</dbReference>
<dbReference type="GO" id="GO:0071818">
    <property type="term" value="C:BAT3 complex"/>
    <property type="evidence" value="ECO:0007669"/>
    <property type="project" value="TreeGrafter"/>
</dbReference>
<evidence type="ECO:0000256" key="1">
    <source>
        <dbReference type="ARBA" id="ARBA00004514"/>
    </source>
</evidence>
<gene>
    <name evidence="4" type="ORF">OBRU01_09922</name>
</gene>
<dbReference type="Proteomes" id="UP000037510">
    <property type="component" value="Unassembled WGS sequence"/>
</dbReference>
<dbReference type="AlphaFoldDB" id="A0A0L7LFA6"/>
<dbReference type="PROSITE" id="PS50053">
    <property type="entry name" value="UBIQUITIN_2"/>
    <property type="match status" value="1"/>
</dbReference>
<dbReference type="PROSITE" id="PS00299">
    <property type="entry name" value="UBIQUITIN_1"/>
    <property type="match status" value="1"/>
</dbReference>
<organism evidence="4 5">
    <name type="scientific">Operophtera brumata</name>
    <name type="common">Winter moth</name>
    <name type="synonym">Phalaena brumata</name>
    <dbReference type="NCBI Taxonomy" id="104452"/>
    <lineage>
        <taxon>Eukaryota</taxon>
        <taxon>Metazoa</taxon>
        <taxon>Ecdysozoa</taxon>
        <taxon>Arthropoda</taxon>
        <taxon>Hexapoda</taxon>
        <taxon>Insecta</taxon>
        <taxon>Pterygota</taxon>
        <taxon>Neoptera</taxon>
        <taxon>Endopterygota</taxon>
        <taxon>Lepidoptera</taxon>
        <taxon>Glossata</taxon>
        <taxon>Ditrysia</taxon>
        <taxon>Geometroidea</taxon>
        <taxon>Geometridae</taxon>
        <taxon>Larentiinae</taxon>
        <taxon>Operophtera</taxon>
    </lineage>
</organism>
<evidence type="ECO:0000256" key="2">
    <source>
        <dbReference type="ARBA" id="ARBA00022490"/>
    </source>
</evidence>
<dbReference type="OrthoDB" id="417450at2759"/>
<dbReference type="InterPro" id="IPR019954">
    <property type="entry name" value="Ubiquitin_CS"/>
</dbReference>
<protein>
    <submittedName>
        <fullName evidence="4">Ubiquitin-like protein 4A-A</fullName>
    </submittedName>
</protein>
<evidence type="ECO:0000313" key="5">
    <source>
        <dbReference type="Proteomes" id="UP000037510"/>
    </source>
</evidence>
<dbReference type="InterPro" id="IPR047154">
    <property type="entry name" value="UBL4A-like"/>
</dbReference>